<organism evidence="2 3">
    <name type="scientific">Rhodococcus antarcticus</name>
    <dbReference type="NCBI Taxonomy" id="2987751"/>
    <lineage>
        <taxon>Bacteria</taxon>
        <taxon>Bacillati</taxon>
        <taxon>Actinomycetota</taxon>
        <taxon>Actinomycetes</taxon>
        <taxon>Mycobacteriales</taxon>
        <taxon>Nocardiaceae</taxon>
        <taxon>Rhodococcus</taxon>
    </lineage>
</organism>
<dbReference type="Gene3D" id="1.10.10.10">
    <property type="entry name" value="Winged helix-like DNA-binding domain superfamily/Winged helix DNA-binding domain"/>
    <property type="match status" value="1"/>
</dbReference>
<feature type="compositionally biased region" description="Low complexity" evidence="1">
    <location>
        <begin position="194"/>
        <end position="212"/>
    </location>
</feature>
<gene>
    <name evidence="2" type="ORF">RHODO2019_07325</name>
</gene>
<dbReference type="RefSeq" id="WP_265384670.1">
    <property type="nucleotide sequence ID" value="NZ_CP110615.1"/>
</dbReference>
<dbReference type="SUPFAM" id="SSF109709">
    <property type="entry name" value="KorB DNA-binding domain-like"/>
    <property type="match status" value="1"/>
</dbReference>
<dbReference type="EMBL" id="CP110615">
    <property type="protein sequence ID" value="UZJ26566.1"/>
    <property type="molecule type" value="Genomic_DNA"/>
</dbReference>
<evidence type="ECO:0000256" key="1">
    <source>
        <dbReference type="SAM" id="MobiDB-lite"/>
    </source>
</evidence>
<protein>
    <submittedName>
        <fullName evidence="2">SatD family protein</fullName>
    </submittedName>
</protein>
<feature type="region of interest" description="Disordered" evidence="1">
    <location>
        <begin position="191"/>
        <end position="212"/>
    </location>
</feature>
<dbReference type="Proteomes" id="UP001164965">
    <property type="component" value="Chromosome"/>
</dbReference>
<accession>A0ABY6P4I7</accession>
<dbReference type="InterPro" id="IPR036388">
    <property type="entry name" value="WH-like_DNA-bd_sf"/>
</dbReference>
<evidence type="ECO:0000313" key="3">
    <source>
        <dbReference type="Proteomes" id="UP001164965"/>
    </source>
</evidence>
<keyword evidence="3" id="KW-1185">Reference proteome</keyword>
<evidence type="ECO:0000313" key="2">
    <source>
        <dbReference type="EMBL" id="UZJ26566.1"/>
    </source>
</evidence>
<name>A0ABY6P4I7_9NOCA</name>
<sequence>MFVLTVDQRGSRRDDDRVEDLLRSTSSTAVVRAFERTAGDEVQAVLDDAGELVRTTLALVRDGHWSIGIGVGPVSEPLPVSTRAGRGPAFERARTAVERAKSAPTHLAVEGAGSDGSDAQAVLDLVALLVQRRSAQGWAAVELVDAGHTQAEAAQRLGVTPQAVSQRLRAAGWQPEQAGREVAATLLHRADADTPGSGTLHTGTLGSRGAQA</sequence>
<reference evidence="2" key="1">
    <citation type="submission" date="2022-10" db="EMBL/GenBank/DDBJ databases">
        <title>Rhodococcus sp.75.</title>
        <authorList>
            <person name="Sun M."/>
        </authorList>
    </citation>
    <scope>NUCLEOTIDE SEQUENCE</scope>
    <source>
        <strain evidence="2">75</strain>
    </source>
</reference>
<proteinExistence type="predicted"/>